<feature type="compositionally biased region" description="Polar residues" evidence="1">
    <location>
        <begin position="41"/>
        <end position="58"/>
    </location>
</feature>
<dbReference type="EMBL" id="MN740152">
    <property type="protein sequence ID" value="QHT89744.1"/>
    <property type="molecule type" value="Genomic_DNA"/>
</dbReference>
<organism evidence="3">
    <name type="scientific">viral metagenome</name>
    <dbReference type="NCBI Taxonomy" id="1070528"/>
    <lineage>
        <taxon>unclassified sequences</taxon>
        <taxon>metagenomes</taxon>
        <taxon>organismal metagenomes</taxon>
    </lineage>
</organism>
<accession>A0A6C0I9W7</accession>
<evidence type="ECO:0000313" key="3">
    <source>
        <dbReference type="EMBL" id="QHT89744.1"/>
    </source>
</evidence>
<sequence length="88" mass="9838">MDFSNYLTPVNIAMAVLGLIAVVLLTYRYMYSPPPPPTKETFGSTSPGTLQQLSSSHVPTEEDNEHGDEERKREMAESDDMTHEQPPL</sequence>
<keyword evidence="2" id="KW-0812">Transmembrane</keyword>
<reference evidence="3" key="1">
    <citation type="journal article" date="2020" name="Nature">
        <title>Giant virus diversity and host interactions through global metagenomics.</title>
        <authorList>
            <person name="Schulz F."/>
            <person name="Roux S."/>
            <person name="Paez-Espino D."/>
            <person name="Jungbluth S."/>
            <person name="Walsh D.A."/>
            <person name="Denef V.J."/>
            <person name="McMahon K.D."/>
            <person name="Konstantinidis K.T."/>
            <person name="Eloe-Fadrosh E.A."/>
            <person name="Kyrpides N.C."/>
            <person name="Woyke T."/>
        </authorList>
    </citation>
    <scope>NUCLEOTIDE SEQUENCE</scope>
    <source>
        <strain evidence="3">GVMAG-M-3300023184-62</strain>
    </source>
</reference>
<dbReference type="AlphaFoldDB" id="A0A6C0I9W7"/>
<keyword evidence="2" id="KW-1133">Transmembrane helix</keyword>
<evidence type="ECO:0000256" key="1">
    <source>
        <dbReference type="SAM" id="MobiDB-lite"/>
    </source>
</evidence>
<feature type="transmembrane region" description="Helical" evidence="2">
    <location>
        <begin position="6"/>
        <end position="27"/>
    </location>
</feature>
<feature type="compositionally biased region" description="Basic and acidic residues" evidence="1">
    <location>
        <begin position="68"/>
        <end position="88"/>
    </location>
</feature>
<name>A0A6C0I9W7_9ZZZZ</name>
<protein>
    <submittedName>
        <fullName evidence="3">Uncharacterized protein</fullName>
    </submittedName>
</protein>
<keyword evidence="2" id="KW-0472">Membrane</keyword>
<feature type="region of interest" description="Disordered" evidence="1">
    <location>
        <begin position="33"/>
        <end position="88"/>
    </location>
</feature>
<proteinExistence type="predicted"/>
<evidence type="ECO:0000256" key="2">
    <source>
        <dbReference type="SAM" id="Phobius"/>
    </source>
</evidence>